<dbReference type="InterPro" id="IPR000601">
    <property type="entry name" value="PKD_dom"/>
</dbReference>
<evidence type="ECO:0000256" key="10">
    <source>
        <dbReference type="SAM" id="MobiDB-lite"/>
    </source>
</evidence>
<gene>
    <name evidence="14" type="ORF">MAR_029535</name>
</gene>
<feature type="domain" description="EGF-like" evidence="11">
    <location>
        <begin position="492"/>
        <end position="530"/>
    </location>
</feature>
<dbReference type="Pfam" id="PF07645">
    <property type="entry name" value="EGF_CA"/>
    <property type="match status" value="6"/>
</dbReference>
<dbReference type="PROSITE" id="PS00010">
    <property type="entry name" value="ASX_HYDROXYL"/>
    <property type="match status" value="6"/>
</dbReference>
<sequence>MLGTEAPSGVPTESNAPSPNTAPDKETEKTGSSDTTTLTSSLLSTEIPSAVSTDWTARPLITVPDQATVNTSSSDSTSLTTIHLSTEAPLVGSTDTYGPATSTLPDIETKTYVSNFNTNMTTMLISTRTPSVVSTKSNAAPTKTATNLETEQSKSSDNKTPTTILLNTESPSVISTDSNATLPNGNDSTDSVNKTKPTSIPSSAETPLVVSTKPNVPPTNTASDQENENTGSSYTTSPYNVLLSTETSSVVTTAPKVQPPNTTPEQDDTTLRYTTKIDWCTQQDICPQRSDCVMKGNTFECICKFGFEMENSLCQDIDECVSEETICISNLNSECSNTFGGYECICQPGFHLSADNECIDVNECNNNVCMVDSTCNNTVGSYECVCDSGFQFDQGLCIDVDECHVFDVCQTNSICNNNIGSYLCSCQEGFINIAGACQDIDECETYNCQENSVCVNSPGSFHCQCLDGFAFKSPSFCEESCPHFISRCLDIDIDECSTLTCSERETCRNLPGSFVCDCEPGFYRSSNQCEEVSVYSCSVHIVTMNGSEVHFENLSEDQIIYSTTVVGAAMSNYVASLGLPLYGLKVTVVTSGSLLVNLTVFFPANHTYDTENTTNLLMSNLSFWTQFDMDVTYIIIQDLDECSDPALNECSEFAVCENLPGSYTCQCQPGYLDISTFRPGRLCADPIHGLKISQSYVAIPAGTMATWVVTMVRGSHVTYRVQYGDGQAWTHTAMEMLAFQHPLQLEHNYMMAGNYTVTITVTNRESEATVSTYIIVEKVLTSLTLDVLHPDPLYTGEVRFEVRSYSTFNNLHLQWTFGDGDLTHYDLDEISEYVPTYVEHSFPVGKYEVKVNVSNVISWMLLEHEITSDEKISGVSVMVGKQAIKPGDYLNLSVNTTTGSSIVIELNYGNGRQDVIDKNNKVRGFTNSMFFILYDSPGIFYLNITLRNSISLIYKSVGPIYVEHPLKRVQVSVAPVTASPPGVISTTVAYKADSSPPTAVICEALVADTWTNTADVAQLEKDHPLTVDVRIDESLFGWVDIFVNCSNHVSFLTFETGTFVQAVVTDVKVETDKSYLEVGDALHVSFTIGKASYAEYYYNFGFGQNKTGQFLLELIENKTILDTVVYAHPGEYKLEFFVWNAVSSQKALRTIWILEEISGVNMSRFYQQSATVGVFNFGHGDLGNIFPLQRPVIFKIKTSTGNKLQYKLEFNDGNTTVTSASQIEHNFQYEGMYTVTLTVYNELYSRQRSVDIEMYEIVYPHKLNNNGPLKAYTTMVFTLYMSYKGTRSCYLWDVTGSRTLYGGDYCLGHIHSQNGIKFISSSVSDGMHHQHMFTSEGMFSVSVFIFNEVSSANISSIAIVRGVSCFYPKVNIIGGKNTVNLPLKRLVSELIVTSSTAVINCESSNAAVYDWHVYKVVPGETYLDYLLKPYNISIAKTDKLKIYFQPRSFDPGVYKITLNVSMKGIPGLFSDDYTFLQVSPSPLVAAIKGGSARSVSYSKVIKIDGMSMSSDPDNPVGSKAHLQYEWWCRQEHEQFDETSPITIYIPSIEERKNSSDDSLGGCFGTGVGKINVTSGSFEISTLLLNPTSVNVFRLVVIDKERRSMFEQHVHVVEGDPPQVLIRCMVNCKVKMNPSSEFSLLAVCETCHYWDTIDFHWSLYLHDHHDNVLKHDLENITSTDLVSAGLALVGGVLKGGRRYHLRLDVKVHGYTATFTEYAFITNLPPYGGNCSIEPLSGYALSTVFEISCRGWLNPGEEQFRGEGLLYQFWTRVRGGSDTQLLYYGTDPFTAPSKFPLGRKEMEYAHDIVVRISNAIGEYVETTLESKVLPKPQHDLAEVRSLAEDRSGPLFTMKEAGQDQEYKQLIVAMASVLNNKDSGEDIPSVVTSTSETPNIDVDDNEDAVETQGLEDVEKQKNIVIRSTIVEHLSGTDHVTLDALQQTALCFKVITVQTDELTADTQSQAMTAITKMSGEFETIMSEPSKLQSTDQVILAAKGALDSS</sequence>
<dbReference type="SUPFAM" id="SSF49299">
    <property type="entry name" value="PKD domain"/>
    <property type="match status" value="2"/>
</dbReference>
<evidence type="ECO:0000259" key="13">
    <source>
        <dbReference type="PROSITE" id="PS51111"/>
    </source>
</evidence>
<keyword evidence="3 9" id="KW-0245">EGF-like domain</keyword>
<dbReference type="PANTHER" id="PTHR46730:SF1">
    <property type="entry name" value="PLAT DOMAIN-CONTAINING PROTEIN"/>
    <property type="match status" value="1"/>
</dbReference>
<evidence type="ECO:0000256" key="8">
    <source>
        <dbReference type="ARBA" id="ARBA00023157"/>
    </source>
</evidence>
<dbReference type="Gene3D" id="2.60.40.10">
    <property type="entry name" value="Immunoglobulins"/>
    <property type="match status" value="2"/>
</dbReference>
<keyword evidence="15" id="KW-1185">Reference proteome</keyword>
<dbReference type="InterPro" id="IPR049883">
    <property type="entry name" value="NOTCH1_EGF-like"/>
</dbReference>
<dbReference type="PROSITE" id="PS50093">
    <property type="entry name" value="PKD"/>
    <property type="match status" value="2"/>
</dbReference>
<feature type="domain" description="REJ" evidence="13">
    <location>
        <begin position="1365"/>
        <end position="2000"/>
    </location>
</feature>
<comment type="subcellular location">
    <subcellularLocation>
        <location evidence="1">Membrane</location>
    </subcellularLocation>
</comment>
<dbReference type="SUPFAM" id="SSF57196">
    <property type="entry name" value="EGF/Laminin"/>
    <property type="match status" value="1"/>
</dbReference>
<evidence type="ECO:0000256" key="3">
    <source>
        <dbReference type="ARBA" id="ARBA00022536"/>
    </source>
</evidence>
<dbReference type="EMBL" id="CP111013">
    <property type="protein sequence ID" value="WAQ96845.1"/>
    <property type="molecule type" value="Genomic_DNA"/>
</dbReference>
<organism evidence="14 15">
    <name type="scientific">Mya arenaria</name>
    <name type="common">Soft-shell clam</name>
    <dbReference type="NCBI Taxonomy" id="6604"/>
    <lineage>
        <taxon>Eukaryota</taxon>
        <taxon>Metazoa</taxon>
        <taxon>Spiralia</taxon>
        <taxon>Lophotrochozoa</taxon>
        <taxon>Mollusca</taxon>
        <taxon>Bivalvia</taxon>
        <taxon>Autobranchia</taxon>
        <taxon>Heteroconchia</taxon>
        <taxon>Euheterodonta</taxon>
        <taxon>Imparidentia</taxon>
        <taxon>Neoheterodontei</taxon>
        <taxon>Myida</taxon>
        <taxon>Myoidea</taxon>
        <taxon>Myidae</taxon>
        <taxon>Mya</taxon>
    </lineage>
</organism>
<dbReference type="PROSITE" id="PS50026">
    <property type="entry name" value="EGF_3"/>
    <property type="match status" value="7"/>
</dbReference>
<dbReference type="InterPro" id="IPR001881">
    <property type="entry name" value="EGF-like_Ca-bd_dom"/>
</dbReference>
<dbReference type="Pfam" id="PF00801">
    <property type="entry name" value="PKD"/>
    <property type="match status" value="2"/>
</dbReference>
<protein>
    <submittedName>
        <fullName evidence="14">AGRE1-like protein</fullName>
    </submittedName>
</protein>
<reference evidence="14" key="1">
    <citation type="submission" date="2022-11" db="EMBL/GenBank/DDBJ databases">
        <title>Centuries of genome instability and evolution in soft-shell clam transmissible cancer (bioRxiv).</title>
        <authorList>
            <person name="Hart S.F.M."/>
            <person name="Yonemitsu M.A."/>
            <person name="Giersch R.M."/>
            <person name="Beal B.F."/>
            <person name="Arriagada G."/>
            <person name="Davis B.W."/>
            <person name="Ostrander E.A."/>
            <person name="Goff S.P."/>
            <person name="Metzger M.J."/>
        </authorList>
    </citation>
    <scope>NUCLEOTIDE SEQUENCE</scope>
    <source>
        <strain evidence="14">MELC-2E11</strain>
        <tissue evidence="14">Siphon/mantle</tissue>
    </source>
</reference>
<keyword evidence="5" id="KW-0677">Repeat</keyword>
<keyword evidence="8 9" id="KW-1015">Disulfide bond</keyword>
<feature type="domain" description="EGF-like" evidence="11">
    <location>
        <begin position="399"/>
        <end position="438"/>
    </location>
</feature>
<dbReference type="Pfam" id="PF02010">
    <property type="entry name" value="REJ"/>
    <property type="match status" value="1"/>
</dbReference>
<evidence type="ECO:0000256" key="6">
    <source>
        <dbReference type="ARBA" id="ARBA00022989"/>
    </source>
</evidence>
<dbReference type="SUPFAM" id="SSF57184">
    <property type="entry name" value="Growth factor receptor domain"/>
    <property type="match status" value="2"/>
</dbReference>
<evidence type="ECO:0000256" key="9">
    <source>
        <dbReference type="PROSITE-ProRule" id="PRU00076"/>
    </source>
</evidence>
<feature type="domain" description="PKD" evidence="12">
    <location>
        <begin position="1198"/>
        <end position="1241"/>
    </location>
</feature>
<feature type="domain" description="EGF-like" evidence="11">
    <location>
        <begin position="638"/>
        <end position="678"/>
    </location>
</feature>
<dbReference type="SMART" id="SM00179">
    <property type="entry name" value="EGF_CA"/>
    <property type="match status" value="7"/>
</dbReference>
<dbReference type="CDD" id="cd00054">
    <property type="entry name" value="EGF_CA"/>
    <property type="match status" value="6"/>
</dbReference>
<dbReference type="Proteomes" id="UP001164746">
    <property type="component" value="Chromosome 2"/>
</dbReference>
<dbReference type="InterPro" id="IPR009030">
    <property type="entry name" value="Growth_fac_rcpt_cys_sf"/>
</dbReference>
<feature type="region of interest" description="Disordered" evidence="10">
    <location>
        <begin position="131"/>
        <end position="238"/>
    </location>
</feature>
<evidence type="ECO:0000256" key="5">
    <source>
        <dbReference type="ARBA" id="ARBA00022737"/>
    </source>
</evidence>
<dbReference type="Gene3D" id="2.10.25.10">
    <property type="entry name" value="Laminin"/>
    <property type="match status" value="7"/>
</dbReference>
<feature type="domain" description="PKD" evidence="12">
    <location>
        <begin position="714"/>
        <end position="783"/>
    </location>
</feature>
<evidence type="ECO:0000259" key="12">
    <source>
        <dbReference type="PROSITE" id="PS50093"/>
    </source>
</evidence>
<evidence type="ECO:0000259" key="11">
    <source>
        <dbReference type="PROSITE" id="PS50026"/>
    </source>
</evidence>
<dbReference type="InterPro" id="IPR013783">
    <property type="entry name" value="Ig-like_fold"/>
</dbReference>
<comment type="caution">
    <text evidence="9">Lacks conserved residue(s) required for the propagation of feature annotation.</text>
</comment>
<feature type="compositionally biased region" description="Polar residues" evidence="10">
    <location>
        <begin position="131"/>
        <end position="150"/>
    </location>
</feature>
<feature type="compositionally biased region" description="Low complexity" evidence="10">
    <location>
        <begin position="32"/>
        <end position="44"/>
    </location>
</feature>
<dbReference type="PANTHER" id="PTHR46730">
    <property type="entry name" value="POLYCYSTIN-1"/>
    <property type="match status" value="1"/>
</dbReference>
<dbReference type="InterPro" id="IPR018097">
    <property type="entry name" value="EGF_Ca-bd_CS"/>
</dbReference>
<keyword evidence="7" id="KW-0472">Membrane</keyword>
<feature type="domain" description="EGF-like" evidence="11">
    <location>
        <begin position="316"/>
        <end position="359"/>
    </location>
</feature>
<feature type="domain" description="EGF-like" evidence="11">
    <location>
        <begin position="360"/>
        <end position="396"/>
    </location>
</feature>
<dbReference type="InterPro" id="IPR014010">
    <property type="entry name" value="REJ_dom"/>
</dbReference>
<evidence type="ECO:0000256" key="2">
    <source>
        <dbReference type="ARBA" id="ARBA00007200"/>
    </source>
</evidence>
<keyword evidence="4" id="KW-0812">Transmembrane</keyword>
<dbReference type="PROSITE" id="PS01187">
    <property type="entry name" value="EGF_CA"/>
    <property type="match status" value="3"/>
</dbReference>
<accession>A0ABY7DPB5</accession>
<feature type="compositionally biased region" description="Polar residues" evidence="10">
    <location>
        <begin position="212"/>
        <end position="238"/>
    </location>
</feature>
<dbReference type="PROSITE" id="PS01186">
    <property type="entry name" value="EGF_2"/>
    <property type="match status" value="5"/>
</dbReference>
<evidence type="ECO:0000256" key="1">
    <source>
        <dbReference type="ARBA" id="ARBA00004370"/>
    </source>
</evidence>
<evidence type="ECO:0000313" key="15">
    <source>
        <dbReference type="Proteomes" id="UP001164746"/>
    </source>
</evidence>
<dbReference type="InterPro" id="IPR035986">
    <property type="entry name" value="PKD_dom_sf"/>
</dbReference>
<feature type="domain" description="EGF-like" evidence="11">
    <location>
        <begin position="439"/>
        <end position="478"/>
    </location>
</feature>
<feature type="compositionally biased region" description="Polar residues" evidence="10">
    <location>
        <begin position="11"/>
        <end position="21"/>
    </location>
</feature>
<dbReference type="PROSITE" id="PS51111">
    <property type="entry name" value="REJ"/>
    <property type="match status" value="1"/>
</dbReference>
<feature type="disulfide bond" evidence="9">
    <location>
        <begin position="327"/>
        <end position="344"/>
    </location>
</feature>
<proteinExistence type="inferred from homology"/>
<dbReference type="CDD" id="cd00146">
    <property type="entry name" value="PKD"/>
    <property type="match status" value="1"/>
</dbReference>
<feature type="domain" description="EGF-like" evidence="11">
    <location>
        <begin position="276"/>
        <end position="315"/>
    </location>
</feature>
<comment type="similarity">
    <text evidence="2">Belongs to the polycystin family.</text>
</comment>
<dbReference type="SMART" id="SM00181">
    <property type="entry name" value="EGF"/>
    <property type="match status" value="7"/>
</dbReference>
<evidence type="ECO:0000256" key="7">
    <source>
        <dbReference type="ARBA" id="ARBA00023136"/>
    </source>
</evidence>
<dbReference type="InterPro" id="IPR002859">
    <property type="entry name" value="PKD/REJ-like"/>
</dbReference>
<dbReference type="InterPro" id="IPR000742">
    <property type="entry name" value="EGF"/>
</dbReference>
<name>A0ABY7DPB5_MYAAR</name>
<evidence type="ECO:0000256" key="4">
    <source>
        <dbReference type="ARBA" id="ARBA00022692"/>
    </source>
</evidence>
<evidence type="ECO:0000313" key="14">
    <source>
        <dbReference type="EMBL" id="WAQ96845.1"/>
    </source>
</evidence>
<keyword evidence="6" id="KW-1133">Transmembrane helix</keyword>
<dbReference type="InterPro" id="IPR000152">
    <property type="entry name" value="EGF-type_Asp/Asn_hydroxyl_site"/>
</dbReference>
<feature type="region of interest" description="Disordered" evidence="10">
    <location>
        <begin position="1"/>
        <end position="44"/>
    </location>
</feature>
<feature type="compositionally biased region" description="Polar residues" evidence="10">
    <location>
        <begin position="158"/>
        <end position="205"/>
    </location>
</feature>